<comment type="caution">
    <text evidence="1">The sequence shown here is derived from an EMBL/GenBank/DDBJ whole genome shotgun (WGS) entry which is preliminary data.</text>
</comment>
<evidence type="ECO:0000313" key="1">
    <source>
        <dbReference type="EMBL" id="KAF5206172.1"/>
    </source>
</evidence>
<keyword evidence="2" id="KW-1185">Reference proteome</keyword>
<protein>
    <submittedName>
        <fullName evidence="1">Uncharacterized protein</fullName>
    </submittedName>
</protein>
<proteinExistence type="predicted"/>
<dbReference type="AlphaFoldDB" id="A0A7J6XCS2"/>
<organism evidence="1 2">
    <name type="scientific">Thalictrum thalictroides</name>
    <name type="common">Rue-anemone</name>
    <name type="synonym">Anemone thalictroides</name>
    <dbReference type="NCBI Taxonomy" id="46969"/>
    <lineage>
        <taxon>Eukaryota</taxon>
        <taxon>Viridiplantae</taxon>
        <taxon>Streptophyta</taxon>
        <taxon>Embryophyta</taxon>
        <taxon>Tracheophyta</taxon>
        <taxon>Spermatophyta</taxon>
        <taxon>Magnoliopsida</taxon>
        <taxon>Ranunculales</taxon>
        <taxon>Ranunculaceae</taxon>
        <taxon>Thalictroideae</taxon>
        <taxon>Thalictrum</taxon>
    </lineage>
</organism>
<accession>A0A7J6XCS2</accession>
<name>A0A7J6XCS2_THATH</name>
<dbReference type="EMBL" id="JABWDY010003096">
    <property type="protein sequence ID" value="KAF5206172.1"/>
    <property type="molecule type" value="Genomic_DNA"/>
</dbReference>
<dbReference type="Proteomes" id="UP000554482">
    <property type="component" value="Unassembled WGS sequence"/>
</dbReference>
<reference evidence="1 2" key="1">
    <citation type="submission" date="2020-06" db="EMBL/GenBank/DDBJ databases">
        <title>Transcriptomic and genomic resources for Thalictrum thalictroides and T. hernandezii: Facilitating candidate gene discovery in an emerging model plant lineage.</title>
        <authorList>
            <person name="Arias T."/>
            <person name="Riano-Pachon D.M."/>
            <person name="Di Stilio V.S."/>
        </authorList>
    </citation>
    <scope>NUCLEOTIDE SEQUENCE [LARGE SCALE GENOMIC DNA]</scope>
    <source>
        <strain evidence="2">cv. WT478/WT964</strain>
        <tissue evidence="1">Leaves</tissue>
    </source>
</reference>
<evidence type="ECO:0000313" key="2">
    <source>
        <dbReference type="Proteomes" id="UP000554482"/>
    </source>
</evidence>
<sequence>MGRPRRQVRAARERWERERRDQKFTSIIGKFFSSVRGSLCRKHLDEFQSFRDGLHEVSTLITDAEPIVEERVFNFFPQFPATIKETTWNAFEAWLRTDAGEPVRDVCIPWCHYGVEAQGSCSACRSKI</sequence>
<feature type="non-terminal residue" evidence="1">
    <location>
        <position position="128"/>
    </location>
</feature>
<gene>
    <name evidence="1" type="ORF">FRX31_004241</name>
</gene>